<proteinExistence type="predicted"/>
<evidence type="ECO:0008006" key="4">
    <source>
        <dbReference type="Google" id="ProtNLM"/>
    </source>
</evidence>
<dbReference type="Proteomes" id="UP000228964">
    <property type="component" value="Unassembled WGS sequence"/>
</dbReference>
<name>A0A2M6WRM9_9BACT</name>
<dbReference type="EMBL" id="PFAO01000024">
    <property type="protein sequence ID" value="PIT95467.1"/>
    <property type="molecule type" value="Genomic_DNA"/>
</dbReference>
<organism evidence="2 3">
    <name type="scientific">Candidatus Falkowbacteria bacterium CG10_big_fil_rev_8_21_14_0_10_38_22</name>
    <dbReference type="NCBI Taxonomy" id="1974564"/>
    <lineage>
        <taxon>Bacteria</taxon>
        <taxon>Candidatus Falkowiibacteriota</taxon>
    </lineage>
</organism>
<keyword evidence="1" id="KW-0175">Coiled coil</keyword>
<evidence type="ECO:0000256" key="1">
    <source>
        <dbReference type="SAM" id="Coils"/>
    </source>
</evidence>
<evidence type="ECO:0000313" key="2">
    <source>
        <dbReference type="EMBL" id="PIT95467.1"/>
    </source>
</evidence>
<comment type="caution">
    <text evidence="2">The sequence shown here is derived from an EMBL/GenBank/DDBJ whole genome shotgun (WGS) entry which is preliminary data.</text>
</comment>
<evidence type="ECO:0000313" key="3">
    <source>
        <dbReference type="Proteomes" id="UP000228964"/>
    </source>
</evidence>
<gene>
    <name evidence="2" type="ORF">COT96_01065</name>
</gene>
<dbReference type="AlphaFoldDB" id="A0A2M6WRM9"/>
<reference evidence="3" key="1">
    <citation type="submission" date="2017-09" db="EMBL/GenBank/DDBJ databases">
        <title>Depth-based differentiation of microbial function through sediment-hosted aquifers and enrichment of novel symbionts in the deep terrestrial subsurface.</title>
        <authorList>
            <person name="Probst A.J."/>
            <person name="Ladd B."/>
            <person name="Jarett J.K."/>
            <person name="Geller-Mcgrath D.E."/>
            <person name="Sieber C.M.K."/>
            <person name="Emerson J.B."/>
            <person name="Anantharaman K."/>
            <person name="Thomas B.C."/>
            <person name="Malmstrom R."/>
            <person name="Stieglmeier M."/>
            <person name="Klingl A."/>
            <person name="Woyke T."/>
            <person name="Ryan C.M."/>
            <person name="Banfield J.F."/>
        </authorList>
    </citation>
    <scope>NUCLEOTIDE SEQUENCE [LARGE SCALE GENOMIC DNA]</scope>
</reference>
<accession>A0A2M6WRM9</accession>
<protein>
    <recommendedName>
        <fullName evidence="4">t-SNARE coiled-coil homology domain-containing protein</fullName>
    </recommendedName>
</protein>
<feature type="coiled-coil region" evidence="1">
    <location>
        <begin position="39"/>
        <end position="89"/>
    </location>
</feature>
<dbReference type="Gene3D" id="1.10.287.1490">
    <property type="match status" value="1"/>
</dbReference>
<sequence>MADNITIDKLAGIIKGEFDNVGRRFDKVNNRFNKIDADIKEVKADIKGLHEDHENLELKMSNVAYRFEVDDLKNQLNLLRQRVDGLEKK</sequence>